<proteinExistence type="predicted"/>
<protein>
    <submittedName>
        <fullName evidence="1">Uncharacterized protein</fullName>
    </submittedName>
</protein>
<evidence type="ECO:0000313" key="2">
    <source>
        <dbReference type="Proteomes" id="UP001610334"/>
    </source>
</evidence>
<dbReference type="EMBL" id="JBFXLT010000028">
    <property type="protein sequence ID" value="KAL2815290.1"/>
    <property type="molecule type" value="Genomic_DNA"/>
</dbReference>
<dbReference type="Proteomes" id="UP001610334">
    <property type="component" value="Unassembled WGS sequence"/>
</dbReference>
<accession>A0ABR4HIJ2</accession>
<sequence length="112" mass="12123">MIIASAESRRAGRLFIQTDQSPLRLACLLLPLLQPLSRSIESHSILASHCIPAAPCAPFSLAVSCTRRPGQLRVQRNEAYKKKRNSPACSSVARKVPCSSRLASRRLVAGAS</sequence>
<reference evidence="1 2" key="1">
    <citation type="submission" date="2024-07" db="EMBL/GenBank/DDBJ databases">
        <title>Section-level genome sequencing and comparative genomics of Aspergillus sections Usti and Cavernicolus.</title>
        <authorList>
            <consortium name="Lawrence Berkeley National Laboratory"/>
            <person name="Nybo J.L."/>
            <person name="Vesth T.C."/>
            <person name="Theobald S."/>
            <person name="Frisvad J.C."/>
            <person name="Larsen T.O."/>
            <person name="Kjaerboelling I."/>
            <person name="Rothschild-Mancinelli K."/>
            <person name="Lyhne E.K."/>
            <person name="Kogle M.E."/>
            <person name="Barry K."/>
            <person name="Clum A."/>
            <person name="Na H."/>
            <person name="Ledsgaard L."/>
            <person name="Lin J."/>
            <person name="Lipzen A."/>
            <person name="Kuo A."/>
            <person name="Riley R."/>
            <person name="Mondo S."/>
            <person name="Labutti K."/>
            <person name="Haridas S."/>
            <person name="Pangalinan J."/>
            <person name="Salamov A.A."/>
            <person name="Simmons B.A."/>
            <person name="Magnuson J.K."/>
            <person name="Chen J."/>
            <person name="Drula E."/>
            <person name="Henrissat B."/>
            <person name="Wiebenga A."/>
            <person name="Lubbers R.J."/>
            <person name="Gomes A.C."/>
            <person name="Makela M.R."/>
            <person name="Stajich J."/>
            <person name="Grigoriev I.V."/>
            <person name="Mortensen U.H."/>
            <person name="De Vries R.P."/>
            <person name="Baker S.E."/>
            <person name="Andersen M.R."/>
        </authorList>
    </citation>
    <scope>NUCLEOTIDE SEQUENCE [LARGE SCALE GENOMIC DNA]</scope>
    <source>
        <strain evidence="1 2">CBS 588.65</strain>
    </source>
</reference>
<evidence type="ECO:0000313" key="1">
    <source>
        <dbReference type="EMBL" id="KAL2815290.1"/>
    </source>
</evidence>
<name>A0ABR4HIJ2_9EURO</name>
<gene>
    <name evidence="1" type="ORF">BJX63DRAFT_163180</name>
</gene>
<comment type="caution">
    <text evidence="1">The sequence shown here is derived from an EMBL/GenBank/DDBJ whole genome shotgun (WGS) entry which is preliminary data.</text>
</comment>
<keyword evidence="2" id="KW-1185">Reference proteome</keyword>
<organism evidence="1 2">
    <name type="scientific">Aspergillus granulosus</name>
    <dbReference type="NCBI Taxonomy" id="176169"/>
    <lineage>
        <taxon>Eukaryota</taxon>
        <taxon>Fungi</taxon>
        <taxon>Dikarya</taxon>
        <taxon>Ascomycota</taxon>
        <taxon>Pezizomycotina</taxon>
        <taxon>Eurotiomycetes</taxon>
        <taxon>Eurotiomycetidae</taxon>
        <taxon>Eurotiales</taxon>
        <taxon>Aspergillaceae</taxon>
        <taxon>Aspergillus</taxon>
        <taxon>Aspergillus subgen. Nidulantes</taxon>
    </lineage>
</organism>